<dbReference type="InterPro" id="IPR051796">
    <property type="entry name" value="ISF_SsuE-like"/>
</dbReference>
<accession>A0A2T5BY64</accession>
<evidence type="ECO:0000313" key="5">
    <source>
        <dbReference type="Proteomes" id="UP000243525"/>
    </source>
</evidence>
<dbReference type="Gene3D" id="3.40.50.360">
    <property type="match status" value="1"/>
</dbReference>
<proteinExistence type="predicted"/>
<keyword evidence="2" id="KW-0288">FMN</keyword>
<evidence type="ECO:0000256" key="2">
    <source>
        <dbReference type="ARBA" id="ARBA00022643"/>
    </source>
</evidence>
<dbReference type="InterPro" id="IPR005025">
    <property type="entry name" value="FMN_Rdtase-like_dom"/>
</dbReference>
<dbReference type="EMBL" id="QAAD01000021">
    <property type="protein sequence ID" value="PTN06776.1"/>
    <property type="molecule type" value="Genomic_DNA"/>
</dbReference>
<dbReference type="PANTHER" id="PTHR43278:SF4">
    <property type="entry name" value="NAD(P)H-DEPENDENT FMN-CONTAINING OXIDOREDUCTASE YWQN-RELATED"/>
    <property type="match status" value="1"/>
</dbReference>
<comment type="caution">
    <text evidence="4">The sequence shown here is derived from an EMBL/GenBank/DDBJ whole genome shotgun (WGS) entry which is preliminary data.</text>
</comment>
<evidence type="ECO:0000259" key="3">
    <source>
        <dbReference type="Pfam" id="PF03358"/>
    </source>
</evidence>
<dbReference type="OrthoDB" id="9790975at2"/>
<sequence length="191" mass="20974">MKILGINGSPRRNGNTKLLIETAFKPLEEAGFETELFQLGGKPVHGCTACGKCREIQDQRCHIKNDVLNECIAKMIEADAIILGSPVYFADVTTEMKALIDVAGYVTRGNGHLLKRKVGAAVIAVRRGGQLHAFDSINNFFLINQMIVPGSSYWNFAYGKNPGDVLHDQEGIQTIDTLGENMAWLLQKLAN</sequence>
<protein>
    <submittedName>
        <fullName evidence="4">Multimeric flavodoxin WrbA</fullName>
    </submittedName>
</protein>
<dbReference type="SUPFAM" id="SSF52218">
    <property type="entry name" value="Flavoproteins"/>
    <property type="match status" value="1"/>
</dbReference>
<dbReference type="Pfam" id="PF03358">
    <property type="entry name" value="FMN_red"/>
    <property type="match status" value="1"/>
</dbReference>
<gene>
    <name evidence="4" type="ORF">C8N47_12129</name>
</gene>
<name>A0A2T5BY64_9BACT</name>
<organism evidence="4 5">
    <name type="scientific">Mangrovibacterium marinum</name>
    <dbReference type="NCBI Taxonomy" id="1639118"/>
    <lineage>
        <taxon>Bacteria</taxon>
        <taxon>Pseudomonadati</taxon>
        <taxon>Bacteroidota</taxon>
        <taxon>Bacteroidia</taxon>
        <taxon>Marinilabiliales</taxon>
        <taxon>Prolixibacteraceae</taxon>
        <taxon>Mangrovibacterium</taxon>
    </lineage>
</organism>
<keyword evidence="5" id="KW-1185">Reference proteome</keyword>
<keyword evidence="1" id="KW-0285">Flavoprotein</keyword>
<evidence type="ECO:0000256" key="1">
    <source>
        <dbReference type="ARBA" id="ARBA00022630"/>
    </source>
</evidence>
<evidence type="ECO:0000313" key="4">
    <source>
        <dbReference type="EMBL" id="PTN06776.1"/>
    </source>
</evidence>
<dbReference type="GO" id="GO:0016491">
    <property type="term" value="F:oxidoreductase activity"/>
    <property type="evidence" value="ECO:0007669"/>
    <property type="project" value="InterPro"/>
</dbReference>
<dbReference type="InterPro" id="IPR029039">
    <property type="entry name" value="Flavoprotein-like_sf"/>
</dbReference>
<dbReference type="AlphaFoldDB" id="A0A2T5BY64"/>
<dbReference type="PANTHER" id="PTHR43278">
    <property type="entry name" value="NAD(P)H-DEPENDENT FMN-CONTAINING OXIDOREDUCTASE YWQN-RELATED"/>
    <property type="match status" value="1"/>
</dbReference>
<reference evidence="4 5" key="1">
    <citation type="submission" date="2018-04" db="EMBL/GenBank/DDBJ databases">
        <title>Genomic Encyclopedia of Archaeal and Bacterial Type Strains, Phase II (KMG-II): from individual species to whole genera.</title>
        <authorList>
            <person name="Goeker M."/>
        </authorList>
    </citation>
    <scope>NUCLEOTIDE SEQUENCE [LARGE SCALE GENOMIC DNA]</scope>
    <source>
        <strain evidence="4 5">DSM 28823</strain>
    </source>
</reference>
<dbReference type="Proteomes" id="UP000243525">
    <property type="component" value="Unassembled WGS sequence"/>
</dbReference>
<feature type="domain" description="NADPH-dependent FMN reductase-like" evidence="3">
    <location>
        <begin position="1"/>
        <end position="158"/>
    </location>
</feature>
<dbReference type="RefSeq" id="WP_107823507.1">
    <property type="nucleotide sequence ID" value="NZ_OY782574.1"/>
</dbReference>